<protein>
    <recommendedName>
        <fullName evidence="1">GmrSD restriction endonucleases N-terminal domain-containing protein</fullName>
    </recommendedName>
</protein>
<reference evidence="2 3" key="1">
    <citation type="journal article" date="2016" name="Int. J. Mol. Sci.">
        <title>Comparative genomics of the extreme acidophile Acidithiobacillus thiooxidans reveals intraspecific divergence and niche adaptation.</title>
        <authorList>
            <person name="Zhang X."/>
            <person name="Feng X."/>
            <person name="Tao J."/>
            <person name="Ma L."/>
            <person name="Xiao Y."/>
            <person name="Liang Y."/>
            <person name="Liu X."/>
            <person name="Yin H."/>
        </authorList>
    </citation>
    <scope>NUCLEOTIDE SEQUENCE [LARGE SCALE GENOMIC DNA]</scope>
    <source>
        <strain evidence="2 3">A02</strain>
    </source>
</reference>
<evidence type="ECO:0000313" key="3">
    <source>
        <dbReference type="Proteomes" id="UP000094893"/>
    </source>
</evidence>
<comment type="caution">
    <text evidence="2">The sequence shown here is derived from an EMBL/GenBank/DDBJ whole genome shotgun (WGS) entry which is preliminary data.</text>
</comment>
<name>A0A1C2IJG7_ACITH</name>
<gene>
    <name evidence="2" type="ORF">A6P07_03215</name>
</gene>
<accession>A0A1C2IJG7</accession>
<evidence type="ECO:0000313" key="2">
    <source>
        <dbReference type="EMBL" id="OCX76122.1"/>
    </source>
</evidence>
<dbReference type="RefSeq" id="WP_024893961.1">
    <property type="nucleotide sequence ID" value="NZ_LWRZ01000026.1"/>
</dbReference>
<organism evidence="2 3">
    <name type="scientific">Acidithiobacillus thiooxidans</name>
    <name type="common">Thiobacillus thiooxidans</name>
    <dbReference type="NCBI Taxonomy" id="930"/>
    <lineage>
        <taxon>Bacteria</taxon>
        <taxon>Pseudomonadati</taxon>
        <taxon>Pseudomonadota</taxon>
        <taxon>Acidithiobacillia</taxon>
        <taxon>Acidithiobacillales</taxon>
        <taxon>Acidithiobacillaceae</taxon>
        <taxon>Acidithiobacillus</taxon>
    </lineage>
</organism>
<dbReference type="InterPro" id="IPR004919">
    <property type="entry name" value="GmrSD_N"/>
</dbReference>
<proteinExistence type="predicted"/>
<feature type="domain" description="GmrSD restriction endonucleases N-terminal" evidence="1">
    <location>
        <begin position="31"/>
        <end position="307"/>
    </location>
</feature>
<dbReference type="EMBL" id="LWSA01000030">
    <property type="protein sequence ID" value="OCX76122.1"/>
    <property type="molecule type" value="Genomic_DNA"/>
</dbReference>
<dbReference type="Pfam" id="PF03235">
    <property type="entry name" value="GmrSD_N"/>
    <property type="match status" value="1"/>
</dbReference>
<dbReference type="Proteomes" id="UP000094893">
    <property type="component" value="Unassembled WGS sequence"/>
</dbReference>
<evidence type="ECO:0000259" key="1">
    <source>
        <dbReference type="Pfam" id="PF03235"/>
    </source>
</evidence>
<dbReference type="AlphaFoldDB" id="A0A1C2IJG7"/>
<sequence>MSFFKDSSVHTLKLTEWLNMCAGQSRDYSQYKVVLPMIQRGFVWKPNQIIDLWDSLLHGMPIGTLMLSEMKAGSPYVGSDKDKQTETGQSDQKQLLGLVDGQQRTLAMGIGWAPANLDSPRLWIDFGDVPPSGYLVRLRVTTRNHPYGYRRDNPNARLSMDDRRCAKEAYEDRKSEDYRPHPNGARYSLTMELGELLRAWKENDIEAWKAYVYRELENAQILSCRDVKKELKLCWPDIPQDVREEIYKRIDNLSVGFSRLFRAEIPLIWVDPDFFDTENKDIVEPPLARLFKRIGSNATQLTDADYVYSVLKHMLPDVHNMVEALHGQKTVASLMTATDLVMSALRLAAVTWDNDNDRDNPSKEDFHRMIWPKTGDSEARQNDIIQLLGISGNRTLAHYFYTVQDFIAYGEDWNDGIPNHLFPYLERPLVQVLLRLAQAGYLDYKADREGRYAVLRLVLWWIQWVLDKPKASRIAFKNIKDAAPSSGLTDLVLTIYGAIVKENAGMQIRSPDSIQAAELDLTRKNDGMIYGESRFAALNEQDGTLPVRLFYRNWWRPWTYQHPMLLWLQRDYVNRLEGDPMAGKDEETPYDFDHILPRSHWGDWTGKGGDENALLKFVASGEWRPHEVIGNAIGNVRVVNFSDNRHDGDASPKVKFGYLPMEKLKDSALEEDQIPLWIACSPTDEEGKKKWDSERAVAFQRAVETRTLALYKTLYNQAGFERWIEPSNTSM</sequence>